<dbReference type="PROSITE" id="PS51257">
    <property type="entry name" value="PROKAR_LIPOPROTEIN"/>
    <property type="match status" value="1"/>
</dbReference>
<dbReference type="InterPro" id="IPR011990">
    <property type="entry name" value="TPR-like_helical_dom_sf"/>
</dbReference>
<reference evidence="8" key="1">
    <citation type="submission" date="2022-06" db="EMBL/GenBank/DDBJ databases">
        <title>Solitalea sp. MAHUQ-68 isolated from rhizospheric soil.</title>
        <authorList>
            <person name="Huq M.A."/>
        </authorList>
    </citation>
    <scope>NUCLEOTIDE SEQUENCE</scope>
    <source>
        <strain evidence="8">MAHUQ-68</strain>
    </source>
</reference>
<evidence type="ECO:0000256" key="5">
    <source>
        <dbReference type="ARBA" id="ARBA00023237"/>
    </source>
</evidence>
<dbReference type="Proteomes" id="UP001155182">
    <property type="component" value="Unassembled WGS sequence"/>
</dbReference>
<evidence type="ECO:0000259" key="6">
    <source>
        <dbReference type="Pfam" id="PF07980"/>
    </source>
</evidence>
<dbReference type="AlphaFoldDB" id="A0A9X2F9E1"/>
<evidence type="ECO:0000313" key="9">
    <source>
        <dbReference type="Proteomes" id="UP001155182"/>
    </source>
</evidence>
<name>A0A9X2F9E1_9SPHI</name>
<dbReference type="Pfam" id="PF14322">
    <property type="entry name" value="SusD-like_3"/>
    <property type="match status" value="1"/>
</dbReference>
<dbReference type="GO" id="GO:0009279">
    <property type="term" value="C:cell outer membrane"/>
    <property type="evidence" value="ECO:0007669"/>
    <property type="project" value="UniProtKB-SubCell"/>
</dbReference>
<evidence type="ECO:0000256" key="3">
    <source>
        <dbReference type="ARBA" id="ARBA00022729"/>
    </source>
</evidence>
<dbReference type="Gene3D" id="1.25.40.390">
    <property type="match status" value="1"/>
</dbReference>
<feature type="domain" description="SusD-like N-terminal" evidence="7">
    <location>
        <begin position="96"/>
        <end position="213"/>
    </location>
</feature>
<gene>
    <name evidence="8" type="ORF">NF867_17875</name>
</gene>
<comment type="subcellular location">
    <subcellularLocation>
        <location evidence="1">Cell outer membrane</location>
    </subcellularLocation>
</comment>
<dbReference type="RefSeq" id="WP_252589768.1">
    <property type="nucleotide sequence ID" value="NZ_JAMWYS010000061.1"/>
</dbReference>
<dbReference type="Pfam" id="PF07980">
    <property type="entry name" value="SusD_RagB"/>
    <property type="match status" value="1"/>
</dbReference>
<feature type="domain" description="RagB/SusD" evidence="6">
    <location>
        <begin position="322"/>
        <end position="613"/>
    </location>
</feature>
<evidence type="ECO:0000313" key="8">
    <source>
        <dbReference type="EMBL" id="MCO4294736.1"/>
    </source>
</evidence>
<accession>A0A9X2F9E1</accession>
<evidence type="ECO:0000256" key="1">
    <source>
        <dbReference type="ARBA" id="ARBA00004442"/>
    </source>
</evidence>
<comment type="caution">
    <text evidence="8">The sequence shown here is derived from an EMBL/GenBank/DDBJ whole genome shotgun (WGS) entry which is preliminary data.</text>
</comment>
<dbReference type="EMBL" id="JAMWYS010000061">
    <property type="protein sequence ID" value="MCO4294736.1"/>
    <property type="molecule type" value="Genomic_DNA"/>
</dbReference>
<sequence length="613" mass="68904">MKNILIKVSFVFALCAALTTTGCRKDFFDSVPDDIVKVDEIFSNREQSERWLAGIYSTVPDIWDIRYTYLYPLMSDESDASNWINPAINSGAISPGNSTAGFMGYYEKIRLATIFIENIDKNQEITSAANGDGIIRQYKAEARFLRAYNYWLMMKEQGPVPIAPLQSAKPDNNYQIPRSSWDECVNFVLSEIALAKQDLPLLNYSYGSNTIDPTKTGRINKLIALAVESQIKLYHASPLYNGNTELADFKNLDGKQLFNQTYDASRWAQAAEAAKAAIDAAEAAGKSLYQKADSDPFRAAFLSCRDLYWDGVKTEGIWLRPQTSMDLYEAHVAPRSTEGTGWNGLSVVQSLVDDFRMKDGSSIAGNSSYNENTYAAAGNQYYATGTNTMYTNREPRFYAYVTFNGAVNPCVAKASTGSTNNSRVEFFNTGNSGKAGAPRDFPKTGYTIRKNLNPAFSMLSFTSTYRPAMIIRLAELYLNYAEALNEANPSSSDILKYLNKVRTRAGLPALTAGLSQDQLRKEIRLERRIELCFEAGHRYFDVRRWKIADKPGSNQGGEFYGMSMEKGTYLSDPAFHTRTVAYTRAPWQRKFYFMPMGQNEMDRNKQLVQFPGY</sequence>
<evidence type="ECO:0000256" key="2">
    <source>
        <dbReference type="ARBA" id="ARBA00006275"/>
    </source>
</evidence>
<proteinExistence type="inferred from homology"/>
<keyword evidence="9" id="KW-1185">Reference proteome</keyword>
<keyword evidence="3" id="KW-0732">Signal</keyword>
<protein>
    <submittedName>
        <fullName evidence="8">RagB/SusD family nutrient uptake outer membrane protein</fullName>
    </submittedName>
</protein>
<evidence type="ECO:0000256" key="4">
    <source>
        <dbReference type="ARBA" id="ARBA00023136"/>
    </source>
</evidence>
<dbReference type="SUPFAM" id="SSF48452">
    <property type="entry name" value="TPR-like"/>
    <property type="match status" value="1"/>
</dbReference>
<dbReference type="InterPro" id="IPR033985">
    <property type="entry name" value="SusD-like_N"/>
</dbReference>
<keyword evidence="5" id="KW-0998">Cell outer membrane</keyword>
<comment type="similarity">
    <text evidence="2">Belongs to the SusD family.</text>
</comment>
<keyword evidence="4" id="KW-0472">Membrane</keyword>
<dbReference type="InterPro" id="IPR012944">
    <property type="entry name" value="SusD_RagB_dom"/>
</dbReference>
<organism evidence="8 9">
    <name type="scientific">Solitalea agri</name>
    <dbReference type="NCBI Taxonomy" id="2953739"/>
    <lineage>
        <taxon>Bacteria</taxon>
        <taxon>Pseudomonadati</taxon>
        <taxon>Bacteroidota</taxon>
        <taxon>Sphingobacteriia</taxon>
        <taxon>Sphingobacteriales</taxon>
        <taxon>Sphingobacteriaceae</taxon>
        <taxon>Solitalea</taxon>
    </lineage>
</organism>
<evidence type="ECO:0000259" key="7">
    <source>
        <dbReference type="Pfam" id="PF14322"/>
    </source>
</evidence>